<dbReference type="AlphaFoldDB" id="A0A9E7R287"/>
<evidence type="ECO:0000256" key="3">
    <source>
        <dbReference type="ARBA" id="ARBA00022475"/>
    </source>
</evidence>
<dbReference type="SUPFAM" id="SSF161098">
    <property type="entry name" value="MetI-like"/>
    <property type="match status" value="1"/>
</dbReference>
<sequence>MSADGSGDVDATLTSGSFHDVDWESLDAGPARPGVGTLAFVGVTVLLTLAFAWTWAGFPFDDAVGGLETLDGLLRPFSRIDWAMTFAGIVACYLGVTLVDGRRLGEYATRLRCRPVGLLSVVGVGTFLLVGAVAPLVVGDPVVRPAASYQPPVGFGVDAARVYSCVGPVVEGRCLGSLQHPLGTTFEGHDVLNYVLVGTRVAFELAVVTTAIIVPVAVTVGTTAAYLGGLADELLMGLTDAVGTIPPFVAYVVVRFVLGEGGDMLLLVAMFGLLGWAGVARAVRSAVLQRRESLYVAASEAAGGSRRWIARRHVLPNVGATIVATTANRVATLVLTEAALSYLGLGAPQVTSWGTLVADGISGQTLARLLGIWWVSAVPALALALTVVCISLFGDTVEELVDPRRGT</sequence>
<evidence type="ECO:0000256" key="1">
    <source>
        <dbReference type="ARBA" id="ARBA00004651"/>
    </source>
</evidence>
<proteinExistence type="inferred from homology"/>
<evidence type="ECO:0000313" key="10">
    <source>
        <dbReference type="Proteomes" id="UP001057580"/>
    </source>
</evidence>
<evidence type="ECO:0000256" key="5">
    <source>
        <dbReference type="ARBA" id="ARBA00022989"/>
    </source>
</evidence>
<dbReference type="GO" id="GO:0005886">
    <property type="term" value="C:plasma membrane"/>
    <property type="evidence" value="ECO:0007669"/>
    <property type="project" value="UniProtKB-SubCell"/>
</dbReference>
<keyword evidence="4 7" id="KW-0812">Transmembrane</keyword>
<evidence type="ECO:0000256" key="6">
    <source>
        <dbReference type="ARBA" id="ARBA00023136"/>
    </source>
</evidence>
<gene>
    <name evidence="9" type="ORF">N0B31_17470</name>
</gene>
<evidence type="ECO:0000259" key="8">
    <source>
        <dbReference type="PROSITE" id="PS50928"/>
    </source>
</evidence>
<name>A0A9E7R287_9EURY</name>
<feature type="transmembrane region" description="Helical" evidence="7">
    <location>
        <begin position="234"/>
        <end position="258"/>
    </location>
</feature>
<comment type="subcellular location">
    <subcellularLocation>
        <location evidence="1 7">Cell membrane</location>
        <topology evidence="1 7">Multi-pass membrane protein</topology>
    </subcellularLocation>
</comment>
<evidence type="ECO:0000256" key="7">
    <source>
        <dbReference type="RuleBase" id="RU363032"/>
    </source>
</evidence>
<dbReference type="PROSITE" id="PS50928">
    <property type="entry name" value="ABC_TM1"/>
    <property type="match status" value="1"/>
</dbReference>
<dbReference type="GO" id="GO:0055085">
    <property type="term" value="P:transmembrane transport"/>
    <property type="evidence" value="ECO:0007669"/>
    <property type="project" value="InterPro"/>
</dbReference>
<keyword evidence="6 7" id="KW-0472">Membrane</keyword>
<keyword evidence="10" id="KW-1185">Reference proteome</keyword>
<dbReference type="InterPro" id="IPR035906">
    <property type="entry name" value="MetI-like_sf"/>
</dbReference>
<evidence type="ECO:0000256" key="2">
    <source>
        <dbReference type="ARBA" id="ARBA00022448"/>
    </source>
</evidence>
<dbReference type="Gene3D" id="1.10.3720.10">
    <property type="entry name" value="MetI-like"/>
    <property type="match status" value="1"/>
</dbReference>
<dbReference type="RefSeq" id="WP_260592898.1">
    <property type="nucleotide sequence ID" value="NZ_CP104003.1"/>
</dbReference>
<keyword evidence="2 7" id="KW-0813">Transport</keyword>
<keyword evidence="5 7" id="KW-1133">Transmembrane helix</keyword>
<protein>
    <submittedName>
        <fullName evidence="9">ABC transporter permease</fullName>
    </submittedName>
</protein>
<reference evidence="9" key="1">
    <citation type="submission" date="2022-09" db="EMBL/GenBank/DDBJ databases">
        <title>Diverse halophilic archaea isolated from saline environments.</title>
        <authorList>
            <person name="Cui H.-L."/>
        </authorList>
    </citation>
    <scope>NUCLEOTIDE SEQUENCE</scope>
    <source>
        <strain evidence="9">ZS-35-S2</strain>
    </source>
</reference>
<feature type="domain" description="ABC transmembrane type-1" evidence="8">
    <location>
        <begin position="199"/>
        <end position="394"/>
    </location>
</feature>
<evidence type="ECO:0000256" key="4">
    <source>
        <dbReference type="ARBA" id="ARBA00022692"/>
    </source>
</evidence>
<dbReference type="CDD" id="cd06261">
    <property type="entry name" value="TM_PBP2"/>
    <property type="match status" value="1"/>
</dbReference>
<feature type="transmembrane region" description="Helical" evidence="7">
    <location>
        <begin position="205"/>
        <end position="227"/>
    </location>
</feature>
<dbReference type="KEGG" id="ssai:N0B31_17470"/>
<organism evidence="9 10">
    <name type="scientific">Salinirubellus salinus</name>
    <dbReference type="NCBI Taxonomy" id="1364945"/>
    <lineage>
        <taxon>Archaea</taxon>
        <taxon>Methanobacteriati</taxon>
        <taxon>Methanobacteriota</taxon>
        <taxon>Stenosarchaea group</taxon>
        <taxon>Halobacteria</taxon>
        <taxon>Halobacteriales</taxon>
        <taxon>Natronomonadaceae</taxon>
        <taxon>Salinirubellus</taxon>
    </lineage>
</organism>
<feature type="transmembrane region" description="Helical" evidence="7">
    <location>
        <begin position="264"/>
        <end position="283"/>
    </location>
</feature>
<dbReference type="EMBL" id="CP104003">
    <property type="protein sequence ID" value="UWM53904.1"/>
    <property type="molecule type" value="Genomic_DNA"/>
</dbReference>
<feature type="transmembrane region" description="Helical" evidence="7">
    <location>
        <begin position="372"/>
        <end position="393"/>
    </location>
</feature>
<feature type="transmembrane region" description="Helical" evidence="7">
    <location>
        <begin position="76"/>
        <end position="96"/>
    </location>
</feature>
<dbReference type="PANTHER" id="PTHR43386">
    <property type="entry name" value="OLIGOPEPTIDE TRANSPORT SYSTEM PERMEASE PROTEIN APPC"/>
    <property type="match status" value="1"/>
</dbReference>
<dbReference type="InterPro" id="IPR050366">
    <property type="entry name" value="BP-dependent_transpt_permease"/>
</dbReference>
<feature type="transmembrane region" description="Helical" evidence="7">
    <location>
        <begin position="35"/>
        <end position="56"/>
    </location>
</feature>
<evidence type="ECO:0000313" key="9">
    <source>
        <dbReference type="EMBL" id="UWM53904.1"/>
    </source>
</evidence>
<dbReference type="GeneID" id="74944250"/>
<comment type="similarity">
    <text evidence="7">Belongs to the binding-protein-dependent transport system permease family.</text>
</comment>
<dbReference type="InterPro" id="IPR000515">
    <property type="entry name" value="MetI-like"/>
</dbReference>
<keyword evidence="3" id="KW-1003">Cell membrane</keyword>
<feature type="transmembrane region" description="Helical" evidence="7">
    <location>
        <begin position="116"/>
        <end position="138"/>
    </location>
</feature>
<dbReference type="Proteomes" id="UP001057580">
    <property type="component" value="Chromosome"/>
</dbReference>
<accession>A0A9E7R287</accession>
<dbReference type="Pfam" id="PF00528">
    <property type="entry name" value="BPD_transp_1"/>
    <property type="match status" value="1"/>
</dbReference>
<dbReference type="PANTHER" id="PTHR43386:SF1">
    <property type="entry name" value="D,D-DIPEPTIDE TRANSPORT SYSTEM PERMEASE PROTEIN DDPC-RELATED"/>
    <property type="match status" value="1"/>
</dbReference>